<dbReference type="AlphaFoldDB" id="A0A6A4L551"/>
<sequence>MGSEAPSWADQWGKGGVGAMGDQDNGTTEKESGSNKKATGTSAGLSKAKSVAMAGAQKVKSGTVTGAQKVKSGTSTGFNWIKNKCQKKNSPRIA</sequence>
<accession>A0A6A4L551</accession>
<feature type="non-terminal residue" evidence="2">
    <location>
        <position position="1"/>
    </location>
</feature>
<evidence type="ECO:0000313" key="2">
    <source>
        <dbReference type="EMBL" id="KAE9452725.1"/>
    </source>
</evidence>
<feature type="compositionally biased region" description="Polar residues" evidence="1">
    <location>
        <begin position="60"/>
        <end position="78"/>
    </location>
</feature>
<gene>
    <name evidence="2" type="ORF">C3L33_15383</name>
</gene>
<feature type="compositionally biased region" description="Basic residues" evidence="1">
    <location>
        <begin position="84"/>
        <end position="94"/>
    </location>
</feature>
<dbReference type="PANTHER" id="PTHR33386:SF26">
    <property type="entry name" value="ANKYRIN REPEAT PROTEIN"/>
    <property type="match status" value="1"/>
</dbReference>
<evidence type="ECO:0000313" key="3">
    <source>
        <dbReference type="Proteomes" id="UP000428333"/>
    </source>
</evidence>
<protein>
    <submittedName>
        <fullName evidence="2">Uncharacterized protein</fullName>
    </submittedName>
</protein>
<dbReference type="Proteomes" id="UP000428333">
    <property type="component" value="Linkage Group LG09"/>
</dbReference>
<proteinExistence type="predicted"/>
<dbReference type="OrthoDB" id="779084at2759"/>
<keyword evidence="3" id="KW-1185">Reference proteome</keyword>
<feature type="region of interest" description="Disordered" evidence="1">
    <location>
        <begin position="1"/>
        <end position="94"/>
    </location>
</feature>
<reference evidence="2 3" key="1">
    <citation type="journal article" date="2019" name="Genome Biol. Evol.">
        <title>The Rhododendron genome and chromosomal organization provide insight into shared whole-genome duplications across the heath family (Ericaceae).</title>
        <authorList>
            <person name="Soza V.L."/>
            <person name="Lindsley D."/>
            <person name="Waalkes A."/>
            <person name="Ramage E."/>
            <person name="Patwardhan R.P."/>
            <person name="Burton J.N."/>
            <person name="Adey A."/>
            <person name="Kumar A."/>
            <person name="Qiu R."/>
            <person name="Shendure J."/>
            <person name="Hall B."/>
        </authorList>
    </citation>
    <scope>NUCLEOTIDE SEQUENCE [LARGE SCALE GENOMIC DNA]</scope>
    <source>
        <strain evidence="2">RSF 1966-606</strain>
    </source>
</reference>
<comment type="caution">
    <text evidence="2">The sequence shown here is derived from an EMBL/GenBank/DDBJ whole genome shotgun (WGS) entry which is preliminary data.</text>
</comment>
<name>A0A6A4L551_9ERIC</name>
<organism evidence="2 3">
    <name type="scientific">Rhododendron williamsianum</name>
    <dbReference type="NCBI Taxonomy" id="262921"/>
    <lineage>
        <taxon>Eukaryota</taxon>
        <taxon>Viridiplantae</taxon>
        <taxon>Streptophyta</taxon>
        <taxon>Embryophyta</taxon>
        <taxon>Tracheophyta</taxon>
        <taxon>Spermatophyta</taxon>
        <taxon>Magnoliopsida</taxon>
        <taxon>eudicotyledons</taxon>
        <taxon>Gunneridae</taxon>
        <taxon>Pentapetalae</taxon>
        <taxon>asterids</taxon>
        <taxon>Ericales</taxon>
        <taxon>Ericaceae</taxon>
        <taxon>Ericoideae</taxon>
        <taxon>Rhodoreae</taxon>
        <taxon>Rhododendron</taxon>
    </lineage>
</organism>
<dbReference type="PANTHER" id="PTHR33386">
    <property type="entry name" value="OS02G0740600 PROTEIN"/>
    <property type="match status" value="1"/>
</dbReference>
<feature type="compositionally biased region" description="Polar residues" evidence="1">
    <location>
        <begin position="35"/>
        <end position="44"/>
    </location>
</feature>
<evidence type="ECO:0000256" key="1">
    <source>
        <dbReference type="SAM" id="MobiDB-lite"/>
    </source>
</evidence>
<dbReference type="EMBL" id="QEFC01002354">
    <property type="protein sequence ID" value="KAE9452725.1"/>
    <property type="molecule type" value="Genomic_DNA"/>
</dbReference>